<dbReference type="RefSeq" id="WP_151756500.1">
    <property type="nucleotide sequence ID" value="NZ_BKZW01000001.1"/>
</dbReference>
<protein>
    <submittedName>
        <fullName evidence="2">Uncharacterized protein</fullName>
    </submittedName>
</protein>
<evidence type="ECO:0000256" key="1">
    <source>
        <dbReference type="SAM" id="Phobius"/>
    </source>
</evidence>
<dbReference type="AlphaFoldDB" id="A0A5J4KQF6"/>
<evidence type="ECO:0000313" key="2">
    <source>
        <dbReference type="EMBL" id="GER88621.1"/>
    </source>
</evidence>
<dbReference type="Proteomes" id="UP000326912">
    <property type="component" value="Unassembled WGS sequence"/>
</dbReference>
<reference evidence="2 3" key="1">
    <citation type="submission" date="2019-10" db="EMBL/GenBank/DDBJ databases">
        <title>Dictyobacter vulcani sp. nov., within the class Ktedonobacteria, isolated from soil of volcanic Mt. Zao.</title>
        <authorList>
            <person name="Zheng Y."/>
            <person name="Wang C.M."/>
            <person name="Sakai Y."/>
            <person name="Abe K."/>
            <person name="Yokota A."/>
            <person name="Yabe S."/>
        </authorList>
    </citation>
    <scope>NUCLEOTIDE SEQUENCE [LARGE SCALE GENOMIC DNA]</scope>
    <source>
        <strain evidence="2 3">W12</strain>
    </source>
</reference>
<comment type="caution">
    <text evidence="2">The sequence shown here is derived from an EMBL/GenBank/DDBJ whole genome shotgun (WGS) entry which is preliminary data.</text>
</comment>
<keyword evidence="1" id="KW-1133">Transmembrane helix</keyword>
<evidence type="ECO:0000313" key="3">
    <source>
        <dbReference type="Proteomes" id="UP000326912"/>
    </source>
</evidence>
<keyword evidence="1" id="KW-0812">Transmembrane</keyword>
<proteinExistence type="predicted"/>
<gene>
    <name evidence="2" type="ORF">KDW_27830</name>
</gene>
<feature type="transmembrane region" description="Helical" evidence="1">
    <location>
        <begin position="72"/>
        <end position="93"/>
    </location>
</feature>
<keyword evidence="1" id="KW-0472">Membrane</keyword>
<feature type="transmembrane region" description="Helical" evidence="1">
    <location>
        <begin position="33"/>
        <end position="52"/>
    </location>
</feature>
<feature type="transmembrane region" description="Helical" evidence="1">
    <location>
        <begin position="105"/>
        <end position="123"/>
    </location>
</feature>
<keyword evidence="3" id="KW-1185">Reference proteome</keyword>
<accession>A0A5J4KQF6</accession>
<organism evidence="2 3">
    <name type="scientific">Dictyobacter vulcani</name>
    <dbReference type="NCBI Taxonomy" id="2607529"/>
    <lineage>
        <taxon>Bacteria</taxon>
        <taxon>Bacillati</taxon>
        <taxon>Chloroflexota</taxon>
        <taxon>Ktedonobacteria</taxon>
        <taxon>Ktedonobacterales</taxon>
        <taxon>Dictyobacteraceae</taxon>
        <taxon>Dictyobacter</taxon>
    </lineage>
</organism>
<dbReference type="EMBL" id="BKZW01000001">
    <property type="protein sequence ID" value="GER88621.1"/>
    <property type="molecule type" value="Genomic_DNA"/>
</dbReference>
<sequence length="156" mass="18829">MFMGTNLFRWLFEDPIMAGSNGNLPAAETFHFLWPWLIFCLAGLLITFYYSVEGRKRFVRTKPLLKYMYDRYLGWFAVICFIGLPLIGARVLLDGYFFSWRIWRYLWLLSLLVWAVTWIVYLVRKYPAERANYEAYQRRQQYIPKGNKRKVRPASR</sequence>
<name>A0A5J4KQF6_9CHLR</name>